<reference evidence="1" key="1">
    <citation type="journal article" date="2015" name="Proc. Natl. Acad. Sci. U.S.A.">
        <title>Networks of energetic and metabolic interactions define dynamics in microbial communities.</title>
        <authorList>
            <person name="Embree M."/>
            <person name="Liu J.K."/>
            <person name="Al-Bassam M.M."/>
            <person name="Zengler K."/>
        </authorList>
    </citation>
    <scope>NUCLEOTIDE SEQUENCE</scope>
</reference>
<name>A0A0W8FGT1_9ZZZZ</name>
<sequence>MFDRCPGAEGLRRPTILLRTCPQCGAEIEIFSDEASAACSDCGFVIYNDTLSCITWCRYARECLGDEVYERYLADAKQK</sequence>
<accession>A0A0W8FGT1</accession>
<dbReference type="EMBL" id="LNQE01001224">
    <property type="protein sequence ID" value="KUG20117.1"/>
    <property type="molecule type" value="Genomic_DNA"/>
</dbReference>
<comment type="caution">
    <text evidence="1">The sequence shown here is derived from an EMBL/GenBank/DDBJ whole genome shotgun (WGS) entry which is preliminary data.</text>
</comment>
<evidence type="ECO:0000313" key="1">
    <source>
        <dbReference type="EMBL" id="KUG20117.1"/>
    </source>
</evidence>
<gene>
    <name evidence="1" type="ORF">ASZ90_010150</name>
</gene>
<proteinExistence type="predicted"/>
<organism evidence="1">
    <name type="scientific">hydrocarbon metagenome</name>
    <dbReference type="NCBI Taxonomy" id="938273"/>
    <lineage>
        <taxon>unclassified sequences</taxon>
        <taxon>metagenomes</taxon>
        <taxon>ecological metagenomes</taxon>
    </lineage>
</organism>
<dbReference type="AlphaFoldDB" id="A0A0W8FGT1"/>
<protein>
    <submittedName>
        <fullName evidence="1">Uncharacterized protein</fullName>
    </submittedName>
</protein>